<feature type="region of interest" description="Disordered" evidence="1">
    <location>
        <begin position="105"/>
        <end position="167"/>
    </location>
</feature>
<protein>
    <recommendedName>
        <fullName evidence="4">Meckel syndrome type 1 protein</fullName>
    </recommendedName>
</protein>
<evidence type="ECO:0008006" key="4">
    <source>
        <dbReference type="Google" id="ProtNLM"/>
    </source>
</evidence>
<sequence>MSTPNDNSIPVLTEIIELTDEAQRQRAGPIADISLELPDFADTVSPEQPSGPLAAEVEALAARKLAEALDFKLPDAADVAKPADQVPEAPPQVDQRLEPTLPPAQAEVPAPATAQPEASAALPQAQPTPDTVETMAAVAASEPPDALPLQPAGSPAPGLEAAPVPTDEPPSLIADPMALLAGLNAGSQPSASASPLEHAPAFLFSPARPTQIEPTAVPMPPLPALAPSAVPEPLPEPLPAVVAASGPAAPEVAAAPEPATELTSPPSEPAAAPASRAFGMPEALELPAFLLAAAPAMRSSADLATPTIISAPAAAVSLPPPPAPTPFQQPSAASVAALPPAAEPAMLPAETPQPAAVPAPIAPITVAVAAPVVPALDEAAIDALEARLRDSILSALAPRVEQLLHGALRERVAEIVDHVVASTRGEFKVVVHESLREAIRRAVDEEVARALKQPDLF</sequence>
<gene>
    <name evidence="2" type="ORF">ACFOEN_09590</name>
</gene>
<organism evidence="2 3">
    <name type="scientific">Piscinibacterium candidicorallinum</name>
    <dbReference type="NCBI Taxonomy" id="1793872"/>
    <lineage>
        <taxon>Bacteria</taxon>
        <taxon>Pseudomonadati</taxon>
        <taxon>Pseudomonadota</taxon>
        <taxon>Betaproteobacteria</taxon>
        <taxon>Burkholderiales</taxon>
        <taxon>Piscinibacterium</taxon>
    </lineage>
</organism>
<dbReference type="EMBL" id="JBHRTI010000004">
    <property type="protein sequence ID" value="MFC3147894.1"/>
    <property type="molecule type" value="Genomic_DNA"/>
</dbReference>
<name>A0ABV7H5U5_9BURK</name>
<evidence type="ECO:0000313" key="3">
    <source>
        <dbReference type="Proteomes" id="UP001595556"/>
    </source>
</evidence>
<proteinExistence type="predicted"/>
<accession>A0ABV7H5U5</accession>
<keyword evidence="3" id="KW-1185">Reference proteome</keyword>
<evidence type="ECO:0000256" key="1">
    <source>
        <dbReference type="SAM" id="MobiDB-lite"/>
    </source>
</evidence>
<dbReference type="Proteomes" id="UP001595556">
    <property type="component" value="Unassembled WGS sequence"/>
</dbReference>
<dbReference type="RefSeq" id="WP_377303357.1">
    <property type="nucleotide sequence ID" value="NZ_CP180191.1"/>
</dbReference>
<feature type="compositionally biased region" description="Low complexity" evidence="1">
    <location>
        <begin position="109"/>
        <end position="123"/>
    </location>
</feature>
<evidence type="ECO:0000313" key="2">
    <source>
        <dbReference type="EMBL" id="MFC3147894.1"/>
    </source>
</evidence>
<comment type="caution">
    <text evidence="2">The sequence shown here is derived from an EMBL/GenBank/DDBJ whole genome shotgun (WGS) entry which is preliminary data.</text>
</comment>
<reference evidence="3" key="1">
    <citation type="journal article" date="2019" name="Int. J. Syst. Evol. Microbiol.">
        <title>The Global Catalogue of Microorganisms (GCM) 10K type strain sequencing project: providing services to taxonomists for standard genome sequencing and annotation.</title>
        <authorList>
            <consortium name="The Broad Institute Genomics Platform"/>
            <consortium name="The Broad Institute Genome Sequencing Center for Infectious Disease"/>
            <person name="Wu L."/>
            <person name="Ma J."/>
        </authorList>
    </citation>
    <scope>NUCLEOTIDE SEQUENCE [LARGE SCALE GENOMIC DNA]</scope>
    <source>
        <strain evidence="3">KCTC 52168</strain>
    </source>
</reference>
<feature type="region of interest" description="Disordered" evidence="1">
    <location>
        <begin position="251"/>
        <end position="274"/>
    </location>
</feature>